<comment type="caution">
    <text evidence="1">The sequence shown here is derived from an EMBL/GenBank/DDBJ whole genome shotgun (WGS) entry which is preliminary data.</text>
</comment>
<protein>
    <submittedName>
        <fullName evidence="1">Uncharacterized protein</fullName>
    </submittedName>
</protein>
<name>A0ACB9P1J0_9MYRT</name>
<proteinExistence type="predicted"/>
<dbReference type="Proteomes" id="UP001057402">
    <property type="component" value="Chromosome 7"/>
</dbReference>
<gene>
    <name evidence="1" type="ORF">MLD38_027214</name>
</gene>
<reference evidence="2" key="1">
    <citation type="journal article" date="2023" name="Front. Plant Sci.">
        <title>Chromosomal-level genome assembly of Melastoma candidum provides insights into trichome evolution.</title>
        <authorList>
            <person name="Zhong Y."/>
            <person name="Wu W."/>
            <person name="Sun C."/>
            <person name="Zou P."/>
            <person name="Liu Y."/>
            <person name="Dai S."/>
            <person name="Zhou R."/>
        </authorList>
    </citation>
    <scope>NUCLEOTIDE SEQUENCE [LARGE SCALE GENOMIC DNA]</scope>
</reference>
<keyword evidence="2" id="KW-1185">Reference proteome</keyword>
<dbReference type="EMBL" id="CM042886">
    <property type="protein sequence ID" value="KAI4342608.1"/>
    <property type="molecule type" value="Genomic_DNA"/>
</dbReference>
<sequence length="174" mass="18711">MAEEERRDVPAEESHPPPPQFLVVTCTATGKERRFAAGTAASFAVSLINKKLGSGSPSALYIEAAKAGEEPIAFGPNALLVDYGNGWKLRTVTDIDQYGDDTSGRFPQRSTHAHDSGSGGSHGTRAKSSAKPVINFVYIGKIVIAFIFIFVMGAFFTLALEYLPLLIQAINTFM</sequence>
<organism evidence="1 2">
    <name type="scientific">Melastoma candidum</name>
    <dbReference type="NCBI Taxonomy" id="119954"/>
    <lineage>
        <taxon>Eukaryota</taxon>
        <taxon>Viridiplantae</taxon>
        <taxon>Streptophyta</taxon>
        <taxon>Embryophyta</taxon>
        <taxon>Tracheophyta</taxon>
        <taxon>Spermatophyta</taxon>
        <taxon>Magnoliopsida</taxon>
        <taxon>eudicotyledons</taxon>
        <taxon>Gunneridae</taxon>
        <taxon>Pentapetalae</taxon>
        <taxon>rosids</taxon>
        <taxon>malvids</taxon>
        <taxon>Myrtales</taxon>
        <taxon>Melastomataceae</taxon>
        <taxon>Melastomatoideae</taxon>
        <taxon>Melastomateae</taxon>
        <taxon>Melastoma</taxon>
    </lineage>
</organism>
<evidence type="ECO:0000313" key="2">
    <source>
        <dbReference type="Proteomes" id="UP001057402"/>
    </source>
</evidence>
<accession>A0ACB9P1J0</accession>
<evidence type="ECO:0000313" key="1">
    <source>
        <dbReference type="EMBL" id="KAI4342608.1"/>
    </source>
</evidence>